<accession>A0A8J6L7Y5</accession>
<dbReference type="Pfam" id="PF18036">
    <property type="entry name" value="Ubiquitin_4"/>
    <property type="match status" value="1"/>
</dbReference>
<dbReference type="GO" id="GO:0008146">
    <property type="term" value="F:sulfotransferase activity"/>
    <property type="evidence" value="ECO:0007669"/>
    <property type="project" value="InterPro"/>
</dbReference>
<dbReference type="InterPro" id="IPR005331">
    <property type="entry name" value="Sulfotransferase"/>
</dbReference>
<dbReference type="PANTHER" id="PTHR12137">
    <property type="entry name" value="CARBOHYDRATE SULFOTRANSFERASE"/>
    <property type="match status" value="1"/>
</dbReference>
<feature type="domain" description="SNRNP25 ubiquitin-like" evidence="10">
    <location>
        <begin position="62"/>
        <end position="132"/>
    </location>
</feature>
<dbReference type="GO" id="GO:0016051">
    <property type="term" value="P:carbohydrate biosynthetic process"/>
    <property type="evidence" value="ECO:0007669"/>
    <property type="project" value="InterPro"/>
</dbReference>
<dbReference type="InterPro" id="IPR029071">
    <property type="entry name" value="Ubiquitin-like_domsf"/>
</dbReference>
<reference evidence="11" key="1">
    <citation type="journal article" date="2020" name="J Insects Food Feed">
        <title>The yellow mealworm (Tenebrio molitor) genome: a resource for the emerging insects as food and feed industry.</title>
        <authorList>
            <person name="Eriksson T."/>
            <person name="Andere A."/>
            <person name="Kelstrup H."/>
            <person name="Emery V."/>
            <person name="Picard C."/>
        </authorList>
    </citation>
    <scope>NUCLEOTIDE SEQUENCE</scope>
    <source>
        <strain evidence="11">Stoneville</strain>
        <tissue evidence="11">Whole head</tissue>
    </source>
</reference>
<dbReference type="Proteomes" id="UP000719412">
    <property type="component" value="Unassembled WGS sequence"/>
</dbReference>
<keyword evidence="9" id="KW-0735">Signal-anchor</keyword>
<sequence>MKEVAQNACHRLQCKLQHDVPKKTKIASQCLCFDEFPEWRFEPAAKLQTGKLPGDLQDAAEYLLVIPQSGTTVRDLKRAIQRNFTLRQQRLRSKTKISWRYVWRTYDLLHWGKPMGKDGELVSAYGVVNKTGMVSVDRLIFGQLLVLVVHGRYPWLEQVTRQEQLTAGCDRYGMTGKGVDYDQLDHVLVDHKHKLLYCYVPKVACTNWKRILMVLTGLSSSSNLVDIPGSLAHADNSTLRLSQLEDGDIRHCLDHYTTFVMVRHPFERLLSAYRNKFENTYTKYFQVSIVALVFWETRRRKLLQLRYGKSIIKKYRANATDSDLQTGVNVTFREFVLYILDGGAGDNEHWAPVYDLCHPCSLNYSFIGRYETLAEDARALLDMIGAPSVAFPYSKPANTSYRLRTYFQQLSMKDIRELYKMYEHDFRLFGYTLEDLLGFDLP</sequence>
<organism evidence="11 12">
    <name type="scientific">Tenebrio molitor</name>
    <name type="common">Yellow mealworm beetle</name>
    <dbReference type="NCBI Taxonomy" id="7067"/>
    <lineage>
        <taxon>Eukaryota</taxon>
        <taxon>Metazoa</taxon>
        <taxon>Ecdysozoa</taxon>
        <taxon>Arthropoda</taxon>
        <taxon>Hexapoda</taxon>
        <taxon>Insecta</taxon>
        <taxon>Pterygota</taxon>
        <taxon>Neoptera</taxon>
        <taxon>Endopterygota</taxon>
        <taxon>Coleoptera</taxon>
        <taxon>Polyphaga</taxon>
        <taxon>Cucujiformia</taxon>
        <taxon>Tenebrionidae</taxon>
        <taxon>Tenebrio</taxon>
    </lineage>
</organism>
<evidence type="ECO:0000313" key="12">
    <source>
        <dbReference type="Proteomes" id="UP000719412"/>
    </source>
</evidence>
<evidence type="ECO:0000256" key="2">
    <source>
        <dbReference type="ARBA" id="ARBA00006339"/>
    </source>
</evidence>
<evidence type="ECO:0000256" key="8">
    <source>
        <dbReference type="ARBA" id="ARBA00023180"/>
    </source>
</evidence>
<keyword evidence="5" id="KW-1133">Transmembrane helix</keyword>
<dbReference type="InterPro" id="IPR018011">
    <property type="entry name" value="Carb_sulfotrans_8-10"/>
</dbReference>
<evidence type="ECO:0000313" key="11">
    <source>
        <dbReference type="EMBL" id="KAH0813219.1"/>
    </source>
</evidence>
<keyword evidence="7" id="KW-0472">Membrane</keyword>
<keyword evidence="6 9" id="KW-0333">Golgi apparatus</keyword>
<dbReference type="SUPFAM" id="SSF54236">
    <property type="entry name" value="Ubiquitin-like"/>
    <property type="match status" value="1"/>
</dbReference>
<dbReference type="EC" id="2.8.2.-" evidence="9"/>
<name>A0A8J6L7Y5_TENMO</name>
<comment type="similarity">
    <text evidence="2 9">Belongs to the sulfotransferase 2 family.</text>
</comment>
<dbReference type="EMBL" id="JABDTM020025483">
    <property type="protein sequence ID" value="KAH0813219.1"/>
    <property type="molecule type" value="Genomic_DNA"/>
</dbReference>
<keyword evidence="4" id="KW-0812">Transmembrane</keyword>
<evidence type="ECO:0000259" key="10">
    <source>
        <dbReference type="Pfam" id="PF18036"/>
    </source>
</evidence>
<keyword evidence="8 9" id="KW-0325">Glycoprotein</keyword>
<dbReference type="PANTHER" id="PTHR12137:SF54">
    <property type="entry name" value="CARBOHYDRATE SULFOTRANSFERASE"/>
    <property type="match status" value="1"/>
</dbReference>
<comment type="subcellular location">
    <subcellularLocation>
        <location evidence="1 9">Golgi apparatus membrane</location>
        <topology evidence="1 9">Single-pass type II membrane protein</topology>
    </subcellularLocation>
</comment>
<evidence type="ECO:0000256" key="9">
    <source>
        <dbReference type="RuleBase" id="RU364020"/>
    </source>
</evidence>
<evidence type="ECO:0000256" key="3">
    <source>
        <dbReference type="ARBA" id="ARBA00022679"/>
    </source>
</evidence>
<evidence type="ECO:0000256" key="6">
    <source>
        <dbReference type="ARBA" id="ARBA00023034"/>
    </source>
</evidence>
<keyword evidence="12" id="KW-1185">Reference proteome</keyword>
<evidence type="ECO:0000256" key="5">
    <source>
        <dbReference type="ARBA" id="ARBA00022989"/>
    </source>
</evidence>
<dbReference type="GO" id="GO:0000139">
    <property type="term" value="C:Golgi membrane"/>
    <property type="evidence" value="ECO:0007669"/>
    <property type="project" value="UniProtKB-SubCell"/>
</dbReference>
<reference evidence="11" key="2">
    <citation type="submission" date="2021-08" db="EMBL/GenBank/DDBJ databases">
        <authorList>
            <person name="Eriksson T."/>
        </authorList>
    </citation>
    <scope>NUCLEOTIDE SEQUENCE</scope>
    <source>
        <strain evidence="11">Stoneville</strain>
        <tissue evidence="11">Whole head</tissue>
    </source>
</reference>
<dbReference type="Gene3D" id="3.10.20.90">
    <property type="entry name" value="Phosphatidylinositol 3-kinase Catalytic Subunit, Chain A, domain 1"/>
    <property type="match status" value="1"/>
</dbReference>
<evidence type="ECO:0000256" key="1">
    <source>
        <dbReference type="ARBA" id="ARBA00004323"/>
    </source>
</evidence>
<evidence type="ECO:0000256" key="4">
    <source>
        <dbReference type="ARBA" id="ARBA00022692"/>
    </source>
</evidence>
<dbReference type="InterPro" id="IPR040610">
    <property type="entry name" value="SNRNP25_ubiquitin"/>
</dbReference>
<keyword evidence="9" id="KW-0119">Carbohydrate metabolism</keyword>
<keyword evidence="3 9" id="KW-0808">Transferase</keyword>
<dbReference type="AlphaFoldDB" id="A0A8J6L7Y5"/>
<comment type="caution">
    <text evidence="11">The sequence shown here is derived from an EMBL/GenBank/DDBJ whole genome shotgun (WGS) entry which is preliminary data.</text>
</comment>
<protein>
    <recommendedName>
        <fullName evidence="9">Carbohydrate sulfotransferase</fullName>
        <ecNumber evidence="9">2.8.2.-</ecNumber>
    </recommendedName>
</protein>
<dbReference type="Pfam" id="PF03567">
    <property type="entry name" value="Sulfotransfer_2"/>
    <property type="match status" value="1"/>
</dbReference>
<gene>
    <name evidence="11" type="ORF">GEV33_009573</name>
</gene>
<proteinExistence type="inferred from homology"/>
<evidence type="ECO:0000256" key="7">
    <source>
        <dbReference type="ARBA" id="ARBA00023136"/>
    </source>
</evidence>